<feature type="domain" description="FAD-binding FR-type" evidence="9">
    <location>
        <begin position="38"/>
        <end position="155"/>
    </location>
</feature>
<feature type="binding site" evidence="8">
    <location>
        <position position="130"/>
    </location>
    <ligand>
        <name>FAD</name>
        <dbReference type="ChEBI" id="CHEBI:57692"/>
    </ligand>
</feature>
<evidence type="ECO:0000256" key="5">
    <source>
        <dbReference type="ARBA" id="ARBA00022827"/>
    </source>
</evidence>
<protein>
    <recommendedName>
        <fullName evidence="9">FAD-binding FR-type domain-containing protein</fullName>
    </recommendedName>
</protein>
<feature type="binding site" evidence="8">
    <location>
        <position position="121"/>
    </location>
    <ligand>
        <name>FAD</name>
        <dbReference type="ChEBI" id="CHEBI:57692"/>
    </ligand>
</feature>
<dbReference type="PANTHER" id="PTHR19370">
    <property type="entry name" value="NADH-CYTOCHROME B5 REDUCTASE"/>
    <property type="match status" value="1"/>
</dbReference>
<dbReference type="STRING" id="97972.A0A2V1E0N7"/>
<dbReference type="SUPFAM" id="SSF63380">
    <property type="entry name" value="Riboflavin synthase domain-like"/>
    <property type="match status" value="1"/>
</dbReference>
<gene>
    <name evidence="10" type="ORF">DM02DRAFT_586928</name>
</gene>
<keyword evidence="11" id="KW-1185">Reference proteome</keyword>
<dbReference type="EMBL" id="KZ805326">
    <property type="protein sequence ID" value="PVI03869.1"/>
    <property type="molecule type" value="Genomic_DNA"/>
</dbReference>
<evidence type="ECO:0000256" key="3">
    <source>
        <dbReference type="ARBA" id="ARBA00006105"/>
    </source>
</evidence>
<accession>A0A2V1E0N7</accession>
<dbReference type="GO" id="GO:0005739">
    <property type="term" value="C:mitochondrion"/>
    <property type="evidence" value="ECO:0007669"/>
    <property type="project" value="TreeGrafter"/>
</dbReference>
<evidence type="ECO:0000256" key="4">
    <source>
        <dbReference type="ARBA" id="ARBA00022630"/>
    </source>
</evidence>
<name>A0A2V1E0N7_9PLEO</name>
<dbReference type="InterPro" id="IPR017927">
    <property type="entry name" value="FAD-bd_FR_type"/>
</dbReference>
<evidence type="ECO:0000313" key="11">
    <source>
        <dbReference type="Proteomes" id="UP000244855"/>
    </source>
</evidence>
<keyword evidence="5 8" id="KW-0274">FAD</keyword>
<evidence type="ECO:0000256" key="1">
    <source>
        <dbReference type="ARBA" id="ARBA00001974"/>
    </source>
</evidence>
<evidence type="ECO:0000256" key="6">
    <source>
        <dbReference type="ARBA" id="ARBA00023002"/>
    </source>
</evidence>
<feature type="binding site" evidence="8">
    <location>
        <position position="131"/>
    </location>
    <ligand>
        <name>FAD</name>
        <dbReference type="ChEBI" id="CHEBI:57692"/>
    </ligand>
</feature>
<dbReference type="GO" id="GO:0016020">
    <property type="term" value="C:membrane"/>
    <property type="evidence" value="ECO:0007669"/>
    <property type="project" value="UniProtKB-SubCell"/>
</dbReference>
<keyword evidence="6" id="KW-0560">Oxidoreductase</keyword>
<evidence type="ECO:0000256" key="2">
    <source>
        <dbReference type="ARBA" id="ARBA00004370"/>
    </source>
</evidence>
<organism evidence="10 11">
    <name type="scientific">Periconia macrospinosa</name>
    <dbReference type="NCBI Taxonomy" id="97972"/>
    <lineage>
        <taxon>Eukaryota</taxon>
        <taxon>Fungi</taxon>
        <taxon>Dikarya</taxon>
        <taxon>Ascomycota</taxon>
        <taxon>Pezizomycotina</taxon>
        <taxon>Dothideomycetes</taxon>
        <taxon>Pleosporomycetidae</taxon>
        <taxon>Pleosporales</taxon>
        <taxon>Massarineae</taxon>
        <taxon>Periconiaceae</taxon>
        <taxon>Periconia</taxon>
    </lineage>
</organism>
<keyword evidence="4 8" id="KW-0285">Flavoprotein</keyword>
<feature type="binding site" evidence="8">
    <location>
        <position position="94"/>
    </location>
    <ligand>
        <name>FAD</name>
        <dbReference type="ChEBI" id="CHEBI:57692"/>
    </ligand>
</feature>
<feature type="binding site" evidence="8">
    <location>
        <position position="96"/>
    </location>
    <ligand>
        <name>FAD</name>
        <dbReference type="ChEBI" id="CHEBI:57692"/>
    </ligand>
</feature>
<dbReference type="Pfam" id="PF00970">
    <property type="entry name" value="FAD_binding_6"/>
    <property type="match status" value="1"/>
</dbReference>
<evidence type="ECO:0000313" key="10">
    <source>
        <dbReference type="EMBL" id="PVI03869.1"/>
    </source>
</evidence>
<dbReference type="InterPro" id="IPR001834">
    <property type="entry name" value="CBR-like"/>
</dbReference>
<dbReference type="SUPFAM" id="SSF52343">
    <property type="entry name" value="Ferredoxin reductase-like, C-terminal NADP-linked domain"/>
    <property type="match status" value="1"/>
</dbReference>
<dbReference type="AlphaFoldDB" id="A0A2V1E0N7"/>
<dbReference type="Gene3D" id="2.40.30.10">
    <property type="entry name" value="Translation factors"/>
    <property type="match status" value="1"/>
</dbReference>
<dbReference type="PANTHER" id="PTHR19370:SF189">
    <property type="entry name" value="CYTOCHROME C MITOCHONDRIAL IMPORT FACTOR CYC2"/>
    <property type="match status" value="1"/>
</dbReference>
<proteinExistence type="inferred from homology"/>
<dbReference type="Gene3D" id="3.40.50.80">
    <property type="entry name" value="Nucleotide-binding domain of ferredoxin-NADP reductase (FNR) module"/>
    <property type="match status" value="1"/>
</dbReference>
<dbReference type="Proteomes" id="UP000244855">
    <property type="component" value="Unassembled WGS sequence"/>
</dbReference>
<evidence type="ECO:0000256" key="8">
    <source>
        <dbReference type="PIRSR" id="PIRSR601834-1"/>
    </source>
</evidence>
<keyword evidence="7" id="KW-0472">Membrane</keyword>
<dbReference type="InterPro" id="IPR039261">
    <property type="entry name" value="FNR_nucleotide-bd"/>
</dbReference>
<dbReference type="OrthoDB" id="432685at2759"/>
<dbReference type="CDD" id="cd06183">
    <property type="entry name" value="cyt_b5_reduct_like"/>
    <property type="match status" value="1"/>
</dbReference>
<comment type="cofactor">
    <cofactor evidence="1 8">
        <name>FAD</name>
        <dbReference type="ChEBI" id="CHEBI:57692"/>
    </cofactor>
</comment>
<dbReference type="InterPro" id="IPR008333">
    <property type="entry name" value="Cbr1-like_FAD-bd_dom"/>
</dbReference>
<evidence type="ECO:0000256" key="7">
    <source>
        <dbReference type="ARBA" id="ARBA00023136"/>
    </source>
</evidence>
<dbReference type="PRINTS" id="PR00406">
    <property type="entry name" value="CYTB5RDTASE"/>
</dbReference>
<comment type="similarity">
    <text evidence="3">Belongs to the flavoprotein pyridine nucleotide cytochrome reductase family.</text>
</comment>
<dbReference type="GO" id="GO:0016491">
    <property type="term" value="F:oxidoreductase activity"/>
    <property type="evidence" value="ECO:0007669"/>
    <property type="project" value="UniProtKB-KW"/>
</dbReference>
<reference evidence="10 11" key="1">
    <citation type="journal article" date="2018" name="Sci. Rep.">
        <title>Comparative genomics provides insights into the lifestyle and reveals functional heterogeneity of dark septate endophytic fungi.</title>
        <authorList>
            <person name="Knapp D.G."/>
            <person name="Nemeth J.B."/>
            <person name="Barry K."/>
            <person name="Hainaut M."/>
            <person name="Henrissat B."/>
            <person name="Johnson J."/>
            <person name="Kuo A."/>
            <person name="Lim J.H.P."/>
            <person name="Lipzen A."/>
            <person name="Nolan M."/>
            <person name="Ohm R.A."/>
            <person name="Tamas L."/>
            <person name="Grigoriev I.V."/>
            <person name="Spatafora J.W."/>
            <person name="Nagy L.G."/>
            <person name="Kovacs G.M."/>
        </authorList>
    </citation>
    <scope>NUCLEOTIDE SEQUENCE [LARGE SCALE GENOMIC DNA]</scope>
    <source>
        <strain evidence="10 11">DSE2036</strain>
    </source>
</reference>
<dbReference type="PROSITE" id="PS51384">
    <property type="entry name" value="FAD_FR"/>
    <property type="match status" value="1"/>
</dbReference>
<dbReference type="InterPro" id="IPR017938">
    <property type="entry name" value="Riboflavin_synthase-like_b-brl"/>
</dbReference>
<evidence type="ECO:0000259" key="9">
    <source>
        <dbReference type="PROSITE" id="PS51384"/>
    </source>
</evidence>
<sequence length="358" mass="39523">MPPRLFRRGPVVIFIFGTSAFGGAAYRFFKPSESLHPHDFTPYTLIDKQRVSSTSAIFTLRHSHNIATSSSLREVWKRSIWSLQIKQPQLQIARAYTPLPPEPHINAEDGEDDQVEDIRLLIRQEQGGEMSTYLHRLPEMSTIELRGPHVECEIPEDVTDVVFLAGGTGIAPAMQVAQVLGRRSGSRMSLLWANRRREECVGGVGDVVSSTTNGAQSRRGWRNLFGLIGQSAVPPPSPTSQSPPPLSNIPTKEKGLIVQELEALQAKAQTSSKANLQVQYFVDEENTFIQPSDVATRLQTSNSTDPSSHRKLIFVSGPEGFIDYWAGKKVWSGGREVQGPLGGALSRMDIAGWKVVKL</sequence>
<comment type="subcellular location">
    <subcellularLocation>
        <location evidence="2">Membrane</location>
    </subcellularLocation>
</comment>